<feature type="region of interest" description="Disordered" evidence="1">
    <location>
        <begin position="262"/>
        <end position="286"/>
    </location>
</feature>
<keyword evidence="2" id="KW-1133">Transmembrane helix</keyword>
<keyword evidence="2" id="KW-0472">Membrane</keyword>
<accession>A0AAD5UGM4</accession>
<evidence type="ECO:0000313" key="4">
    <source>
        <dbReference type="Proteomes" id="UP001210925"/>
    </source>
</evidence>
<organism evidence="3 4">
    <name type="scientific">Boothiomyces macroporosus</name>
    <dbReference type="NCBI Taxonomy" id="261099"/>
    <lineage>
        <taxon>Eukaryota</taxon>
        <taxon>Fungi</taxon>
        <taxon>Fungi incertae sedis</taxon>
        <taxon>Chytridiomycota</taxon>
        <taxon>Chytridiomycota incertae sedis</taxon>
        <taxon>Chytridiomycetes</taxon>
        <taxon>Rhizophydiales</taxon>
        <taxon>Terramycetaceae</taxon>
        <taxon>Boothiomyces</taxon>
    </lineage>
</organism>
<reference evidence="3" key="1">
    <citation type="submission" date="2020-05" db="EMBL/GenBank/DDBJ databases">
        <title>Phylogenomic resolution of chytrid fungi.</title>
        <authorList>
            <person name="Stajich J.E."/>
            <person name="Amses K."/>
            <person name="Simmons R."/>
            <person name="Seto K."/>
            <person name="Myers J."/>
            <person name="Bonds A."/>
            <person name="Quandt C.A."/>
            <person name="Barry K."/>
            <person name="Liu P."/>
            <person name="Grigoriev I."/>
            <person name="Longcore J.E."/>
            <person name="James T.Y."/>
        </authorList>
    </citation>
    <scope>NUCLEOTIDE SEQUENCE</scope>
    <source>
        <strain evidence="3">PLAUS21</strain>
    </source>
</reference>
<feature type="transmembrane region" description="Helical" evidence="2">
    <location>
        <begin position="158"/>
        <end position="178"/>
    </location>
</feature>
<feature type="transmembrane region" description="Helical" evidence="2">
    <location>
        <begin position="231"/>
        <end position="258"/>
    </location>
</feature>
<feature type="transmembrane region" description="Helical" evidence="2">
    <location>
        <begin position="114"/>
        <end position="132"/>
    </location>
</feature>
<keyword evidence="2" id="KW-0812">Transmembrane</keyword>
<feature type="transmembrane region" description="Helical" evidence="2">
    <location>
        <begin position="199"/>
        <end position="219"/>
    </location>
</feature>
<dbReference type="AlphaFoldDB" id="A0AAD5UGM4"/>
<sequence>MSASACYMIASMTSWPQTQVTNFTIDLMVTILIYQQVKPNFSIKLLVTASFLRWMFVVPGFLISTSYTPSSTEAFCDCIVTFADIGWFFNDQISLVSTAHRALSFTNDKKEQKCLKVLAGMSLVFGAFFRLFRNPCRYQYPNGESACWAGTGAIWDNLTVVNVILFEMLLLGFLIYKIHEFVKNKMDATGMLKKFYTETVLRFVVLVPLGVCETLAYIIQQTPGAPTWLNWVLTVAIYCRQFNPLIISVVIVSGNLTYNKSSNTKGRKLPSSGQTNIKTKEKEMDE</sequence>
<dbReference type="EMBL" id="JADGKB010000073">
    <property type="protein sequence ID" value="KAJ3255029.1"/>
    <property type="molecule type" value="Genomic_DNA"/>
</dbReference>
<keyword evidence="4" id="KW-1185">Reference proteome</keyword>
<comment type="caution">
    <text evidence="3">The sequence shown here is derived from an EMBL/GenBank/DDBJ whole genome shotgun (WGS) entry which is preliminary data.</text>
</comment>
<evidence type="ECO:0000313" key="3">
    <source>
        <dbReference type="EMBL" id="KAJ3255029.1"/>
    </source>
</evidence>
<name>A0AAD5UGM4_9FUNG</name>
<evidence type="ECO:0000256" key="1">
    <source>
        <dbReference type="SAM" id="MobiDB-lite"/>
    </source>
</evidence>
<proteinExistence type="predicted"/>
<evidence type="ECO:0000256" key="2">
    <source>
        <dbReference type="SAM" id="Phobius"/>
    </source>
</evidence>
<protein>
    <submittedName>
        <fullName evidence="3">Uncharacterized protein</fullName>
    </submittedName>
</protein>
<dbReference type="Proteomes" id="UP001210925">
    <property type="component" value="Unassembled WGS sequence"/>
</dbReference>
<gene>
    <name evidence="3" type="ORF">HK103_006649</name>
</gene>